<dbReference type="AlphaFoldDB" id="A0A917S5V0"/>
<dbReference type="Proteomes" id="UP000613840">
    <property type="component" value="Unassembled WGS sequence"/>
</dbReference>
<feature type="transmembrane region" description="Helical" evidence="2">
    <location>
        <begin position="84"/>
        <end position="106"/>
    </location>
</feature>
<feature type="transmembrane region" description="Helical" evidence="2">
    <location>
        <begin position="118"/>
        <end position="140"/>
    </location>
</feature>
<gene>
    <name evidence="3" type="ORF">GCM10011575_12370</name>
</gene>
<comment type="caution">
    <text evidence="3">The sequence shown here is derived from an EMBL/GenBank/DDBJ whole genome shotgun (WGS) entry which is preliminary data.</text>
</comment>
<dbReference type="EMBL" id="BMMZ01000002">
    <property type="protein sequence ID" value="GGL55507.1"/>
    <property type="molecule type" value="Genomic_DNA"/>
</dbReference>
<evidence type="ECO:0000256" key="1">
    <source>
        <dbReference type="SAM" id="MobiDB-lite"/>
    </source>
</evidence>
<evidence type="ECO:0000313" key="4">
    <source>
        <dbReference type="Proteomes" id="UP000613840"/>
    </source>
</evidence>
<reference evidence="3" key="1">
    <citation type="journal article" date="2014" name="Int. J. Syst. Evol. Microbiol.">
        <title>Complete genome sequence of Corynebacterium casei LMG S-19264T (=DSM 44701T), isolated from a smear-ripened cheese.</title>
        <authorList>
            <consortium name="US DOE Joint Genome Institute (JGI-PGF)"/>
            <person name="Walter F."/>
            <person name="Albersmeier A."/>
            <person name="Kalinowski J."/>
            <person name="Ruckert C."/>
        </authorList>
    </citation>
    <scope>NUCLEOTIDE SEQUENCE</scope>
    <source>
        <strain evidence="3">CGMCC 4.7306</strain>
    </source>
</reference>
<keyword evidence="4" id="KW-1185">Reference proteome</keyword>
<protein>
    <recommendedName>
        <fullName evidence="5">ATP synthase protein I</fullName>
    </recommendedName>
</protein>
<evidence type="ECO:0000256" key="2">
    <source>
        <dbReference type="SAM" id="Phobius"/>
    </source>
</evidence>
<proteinExistence type="predicted"/>
<accession>A0A917S5V0</accession>
<feature type="compositionally biased region" description="Low complexity" evidence="1">
    <location>
        <begin position="155"/>
        <end position="165"/>
    </location>
</feature>
<evidence type="ECO:0008006" key="5">
    <source>
        <dbReference type="Google" id="ProtNLM"/>
    </source>
</evidence>
<keyword evidence="2" id="KW-1133">Transmembrane helix</keyword>
<reference evidence="3" key="2">
    <citation type="submission" date="2020-09" db="EMBL/GenBank/DDBJ databases">
        <authorList>
            <person name="Sun Q."/>
            <person name="Zhou Y."/>
        </authorList>
    </citation>
    <scope>NUCLEOTIDE SEQUENCE</scope>
    <source>
        <strain evidence="3">CGMCC 4.7306</strain>
    </source>
</reference>
<keyword evidence="2" id="KW-0472">Membrane</keyword>
<evidence type="ECO:0000313" key="3">
    <source>
        <dbReference type="EMBL" id="GGL55507.1"/>
    </source>
</evidence>
<feature type="compositionally biased region" description="Basic and acidic residues" evidence="1">
    <location>
        <begin position="171"/>
        <end position="183"/>
    </location>
</feature>
<feature type="region of interest" description="Disordered" evidence="1">
    <location>
        <begin position="155"/>
        <end position="183"/>
    </location>
</feature>
<keyword evidence="2" id="KW-0812">Transmembrane</keyword>
<dbReference type="RefSeq" id="WP_188894272.1">
    <property type="nucleotide sequence ID" value="NZ_BMMZ01000002.1"/>
</dbReference>
<name>A0A917S5V0_9ACTN</name>
<feature type="transmembrane region" description="Helical" evidence="2">
    <location>
        <begin position="24"/>
        <end position="46"/>
    </location>
</feature>
<sequence length="183" mass="19293">MTTESHRNRDAAGPSIHVVRARKLLLGGLAGGVGAAILAIIAFTIIEGTRGLGSTAFGAGLVLFFYAVGQLVMVRMADAGARTLLMGSMVSYTGRVVILGLILLIFSQHAHSWSWVDARALFIGAIAVVAGWILVEVVVFSRLRIAIYDTEYQPPASADQAADQDLGSGSHDGRSGDKGVEER</sequence>
<feature type="transmembrane region" description="Helical" evidence="2">
    <location>
        <begin position="52"/>
        <end position="72"/>
    </location>
</feature>
<organism evidence="3 4">
    <name type="scientific">Microlunatus endophyticus</name>
    <dbReference type="NCBI Taxonomy" id="1716077"/>
    <lineage>
        <taxon>Bacteria</taxon>
        <taxon>Bacillati</taxon>
        <taxon>Actinomycetota</taxon>
        <taxon>Actinomycetes</taxon>
        <taxon>Propionibacteriales</taxon>
        <taxon>Propionibacteriaceae</taxon>
        <taxon>Microlunatus</taxon>
    </lineage>
</organism>